<keyword evidence="7" id="KW-0670">Pyruvate</keyword>
<evidence type="ECO:0000256" key="5">
    <source>
        <dbReference type="ARBA" id="ARBA00022793"/>
    </source>
</evidence>
<dbReference type="SFLD" id="SFLDG01170">
    <property type="entry name" value="Pyruvoyl-dependent_arginine_de"/>
    <property type="match status" value="1"/>
</dbReference>
<keyword evidence="5" id="KW-0210">Decarboxylase</keyword>
<dbReference type="PIRSF" id="PIRSF005216">
    <property type="entry name" value="Pyruvoyl-dep_arg_deCO2ase"/>
    <property type="match status" value="1"/>
</dbReference>
<dbReference type="Gene3D" id="3.30.60.30">
    <property type="match status" value="1"/>
</dbReference>
<comment type="catalytic activity">
    <reaction evidence="8">
        <text>L-arginine + H(+) = agmatine + CO2</text>
        <dbReference type="Rhea" id="RHEA:17641"/>
        <dbReference type="ChEBI" id="CHEBI:15378"/>
        <dbReference type="ChEBI" id="CHEBI:16526"/>
        <dbReference type="ChEBI" id="CHEBI:32682"/>
        <dbReference type="ChEBI" id="CHEBI:58145"/>
        <dbReference type="EC" id="4.1.1.19"/>
    </reaction>
</comment>
<protein>
    <recommendedName>
        <fullName evidence="4">Pyruvoyl-dependent arginine decarboxylase AaxB</fullName>
        <ecNumber evidence="3">4.1.1.19</ecNumber>
    </recommendedName>
</protein>
<dbReference type="AlphaFoldDB" id="A0A7G6E1W9"/>
<sequence length="152" mass="16026">MLPTPKMYKVVAGSSEGRSSLTAFDGALLKAGIGNINLIRVSSILPPGAVYKPDLEIPPGSLVPTAYGSIVCKEPGKVIAAAVGVGVSENNFGVIMEYSGYSTKQEAEETIRKMVEEAFALRGMKLVDVKIAAVEHTVEKIGCALAAVPLWY</sequence>
<evidence type="ECO:0000256" key="3">
    <source>
        <dbReference type="ARBA" id="ARBA00012426"/>
    </source>
</evidence>
<evidence type="ECO:0000256" key="8">
    <source>
        <dbReference type="ARBA" id="ARBA00049309"/>
    </source>
</evidence>
<accession>A0A7G6E1W9</accession>
<comment type="cofactor">
    <cofactor evidence="1">
        <name>pyruvate</name>
        <dbReference type="ChEBI" id="CHEBI:15361"/>
    </cofactor>
</comment>
<dbReference type="GO" id="GO:0008792">
    <property type="term" value="F:arginine decarboxylase activity"/>
    <property type="evidence" value="ECO:0007669"/>
    <property type="project" value="UniProtKB-EC"/>
</dbReference>
<reference evidence="9 10" key="1">
    <citation type="journal article" date="2019" name="Front. Microbiol.">
        <title>Thermoanaerosceptrum fracticalcis gen. nov. sp. nov., a Novel Fumarate-Fermenting Microorganism From a Deep Fractured Carbonate Aquifer of the US Great Basin.</title>
        <authorList>
            <person name="Hamilton-Brehm S.D."/>
            <person name="Stewart L.E."/>
            <person name="Zavarin M."/>
            <person name="Caldwell M."/>
            <person name="Lawson P.A."/>
            <person name="Onstott T.C."/>
            <person name="Grzymski J."/>
            <person name="Neveux I."/>
            <person name="Lollar B.S."/>
            <person name="Russell C.E."/>
            <person name="Moser D.P."/>
        </authorList>
    </citation>
    <scope>NUCLEOTIDE SEQUENCE [LARGE SCALE GENOMIC DNA]</scope>
    <source>
        <strain evidence="9 10">DRI-13</strain>
    </source>
</reference>
<dbReference type="EC" id="4.1.1.19" evidence="3"/>
<name>A0A7G6E1W9_THEFR</name>
<keyword evidence="6 9" id="KW-0456">Lyase</keyword>
<gene>
    <name evidence="9" type="ORF">BR63_06955</name>
</gene>
<dbReference type="PANTHER" id="PTHR40438:SF1">
    <property type="entry name" value="PYRUVOYL-DEPENDENT ARGININE DECARBOXYLASE"/>
    <property type="match status" value="1"/>
</dbReference>
<evidence type="ECO:0000313" key="9">
    <source>
        <dbReference type="EMBL" id="QNB46073.1"/>
    </source>
</evidence>
<dbReference type="InterPro" id="IPR002724">
    <property type="entry name" value="Pyruvoyl-dep_arg_deCO2ase"/>
</dbReference>
<evidence type="ECO:0000256" key="1">
    <source>
        <dbReference type="ARBA" id="ARBA00001928"/>
    </source>
</evidence>
<dbReference type="NCBIfam" id="TIGR00286">
    <property type="entry name" value="pyruvoyl-dependent arginine decarboxylase"/>
    <property type="match status" value="1"/>
</dbReference>
<dbReference type="HAMAP" id="MF_01404">
    <property type="entry name" value="PvlArgDC"/>
    <property type="match status" value="1"/>
</dbReference>
<keyword evidence="10" id="KW-1185">Reference proteome</keyword>
<dbReference type="InterPro" id="IPR016105">
    <property type="entry name" value="Pyr-dep_his/arg-deCO2ase_sand"/>
</dbReference>
<dbReference type="Proteomes" id="UP000515847">
    <property type="component" value="Chromosome"/>
</dbReference>
<evidence type="ECO:0000256" key="7">
    <source>
        <dbReference type="ARBA" id="ARBA00023317"/>
    </source>
</evidence>
<dbReference type="PANTHER" id="PTHR40438">
    <property type="entry name" value="PYRUVOYL-DEPENDENT ARGININE DECARBOXYLASE"/>
    <property type="match status" value="1"/>
</dbReference>
<evidence type="ECO:0000256" key="6">
    <source>
        <dbReference type="ARBA" id="ARBA00023239"/>
    </source>
</evidence>
<evidence type="ECO:0000256" key="4">
    <source>
        <dbReference type="ARBA" id="ARBA00014727"/>
    </source>
</evidence>
<dbReference type="Gene3D" id="3.50.20.10">
    <property type="entry name" value="Pyruvoyl-Dependent Histidine Decarboxylase, subunit B"/>
    <property type="match status" value="1"/>
</dbReference>
<dbReference type="Pfam" id="PF01862">
    <property type="entry name" value="PvlArgDC"/>
    <property type="match status" value="1"/>
</dbReference>
<dbReference type="SUPFAM" id="SSF56271">
    <property type="entry name" value="Pyruvoyl-dependent histidine and arginine decarboxylases"/>
    <property type="match status" value="1"/>
</dbReference>
<dbReference type="InterPro" id="IPR016104">
    <property type="entry name" value="Pyr-dep_his/arg-deCO2ase"/>
</dbReference>
<dbReference type="RefSeq" id="WP_034422349.1">
    <property type="nucleotide sequence ID" value="NZ_CP045798.1"/>
</dbReference>
<dbReference type="SFLD" id="SFLDF00471">
    <property type="entry name" value="Pyruvoyl-dependent_arginine_de"/>
    <property type="match status" value="1"/>
</dbReference>
<dbReference type="KEGG" id="tfr:BR63_06955"/>
<dbReference type="GO" id="GO:0006527">
    <property type="term" value="P:L-arginine catabolic process"/>
    <property type="evidence" value="ECO:0007669"/>
    <property type="project" value="InterPro"/>
</dbReference>
<organism evidence="9 10">
    <name type="scientific">Thermanaerosceptrum fracticalcis</name>
    <dbReference type="NCBI Taxonomy" id="1712410"/>
    <lineage>
        <taxon>Bacteria</taxon>
        <taxon>Bacillati</taxon>
        <taxon>Bacillota</taxon>
        <taxon>Clostridia</taxon>
        <taxon>Eubacteriales</taxon>
        <taxon>Peptococcaceae</taxon>
        <taxon>Thermanaerosceptrum</taxon>
    </lineage>
</organism>
<dbReference type="OrthoDB" id="9783061at2"/>
<evidence type="ECO:0000313" key="10">
    <source>
        <dbReference type="Proteomes" id="UP000515847"/>
    </source>
</evidence>
<comment type="similarity">
    <text evidence="2">Belongs to the pyruvoyl-dependent arginine decarboxylase family.</text>
</comment>
<proteinExistence type="inferred from homology"/>
<evidence type="ECO:0000256" key="2">
    <source>
        <dbReference type="ARBA" id="ARBA00008611"/>
    </source>
</evidence>
<dbReference type="EMBL" id="CP045798">
    <property type="protein sequence ID" value="QNB46073.1"/>
    <property type="molecule type" value="Genomic_DNA"/>
</dbReference>
<dbReference type="SFLD" id="SFLDS00055">
    <property type="entry name" value="Pyruvoyl-Dependent_Histidine/A"/>
    <property type="match status" value="1"/>
</dbReference>